<dbReference type="InterPro" id="IPR039426">
    <property type="entry name" value="TonB-dep_rcpt-like"/>
</dbReference>
<dbReference type="Pfam" id="PF07715">
    <property type="entry name" value="Plug"/>
    <property type="match status" value="1"/>
</dbReference>
<evidence type="ECO:0000256" key="4">
    <source>
        <dbReference type="ARBA" id="ARBA00023237"/>
    </source>
</evidence>
<comment type="subcellular location">
    <subcellularLocation>
        <location evidence="5">Cell outer membrane</location>
        <topology evidence="5">Multi-pass membrane protein</topology>
    </subcellularLocation>
</comment>
<dbReference type="Proteomes" id="UP000018850">
    <property type="component" value="Unassembled WGS sequence"/>
</dbReference>
<accession>W2UM15</accession>
<keyword evidence="2" id="KW-0732">Signal</keyword>
<dbReference type="Pfam" id="PF07660">
    <property type="entry name" value="STN"/>
    <property type="match status" value="1"/>
</dbReference>
<dbReference type="InterPro" id="IPR037066">
    <property type="entry name" value="Plug_dom_sf"/>
</dbReference>
<dbReference type="FunFam" id="2.60.40.1120:FF:000003">
    <property type="entry name" value="Outer membrane protein Omp121"/>
    <property type="match status" value="1"/>
</dbReference>
<dbReference type="NCBIfam" id="TIGR04057">
    <property type="entry name" value="SusC_RagA_signa"/>
    <property type="match status" value="1"/>
</dbReference>
<dbReference type="PROSITE" id="PS52016">
    <property type="entry name" value="TONB_DEPENDENT_REC_3"/>
    <property type="match status" value="1"/>
</dbReference>
<name>W2UM15_9FLAO</name>
<dbReference type="InterPro" id="IPR011662">
    <property type="entry name" value="Secretin/TonB_short_N"/>
</dbReference>
<dbReference type="FunFam" id="2.170.130.10:FF:000003">
    <property type="entry name" value="SusC/RagA family TonB-linked outer membrane protein"/>
    <property type="match status" value="1"/>
</dbReference>
<protein>
    <submittedName>
        <fullName evidence="7">Putative outer membrane protein, probably involved in nutrient binding protein</fullName>
    </submittedName>
</protein>
<dbReference type="AlphaFoldDB" id="W2UM15"/>
<evidence type="ECO:0000256" key="3">
    <source>
        <dbReference type="ARBA" id="ARBA00023136"/>
    </source>
</evidence>
<dbReference type="SUPFAM" id="SSF56935">
    <property type="entry name" value="Porins"/>
    <property type="match status" value="1"/>
</dbReference>
<dbReference type="PATRIC" id="fig|1286632.3.peg.2292"/>
<dbReference type="PANTHER" id="PTHR30069">
    <property type="entry name" value="TONB-DEPENDENT OUTER MEMBRANE RECEPTOR"/>
    <property type="match status" value="1"/>
</dbReference>
<dbReference type="NCBIfam" id="TIGR04056">
    <property type="entry name" value="OMP_RagA_SusC"/>
    <property type="match status" value="1"/>
</dbReference>
<keyword evidence="5" id="KW-1134">Transmembrane beta strand</keyword>
<dbReference type="SUPFAM" id="SSF49464">
    <property type="entry name" value="Carboxypeptidase regulatory domain-like"/>
    <property type="match status" value="1"/>
</dbReference>
<comment type="caution">
    <text evidence="7">The sequence shown here is derived from an EMBL/GenBank/DDBJ whole genome shotgun (WGS) entry which is preliminary data.</text>
</comment>
<dbReference type="SMART" id="SM00965">
    <property type="entry name" value="STN"/>
    <property type="match status" value="1"/>
</dbReference>
<dbReference type="GO" id="GO:0044718">
    <property type="term" value="P:siderophore transmembrane transport"/>
    <property type="evidence" value="ECO:0007669"/>
    <property type="project" value="TreeGrafter"/>
</dbReference>
<evidence type="ECO:0000256" key="2">
    <source>
        <dbReference type="ARBA" id="ARBA00022729"/>
    </source>
</evidence>
<dbReference type="InterPro" id="IPR023997">
    <property type="entry name" value="TonB-dep_OMP_SusC/RagA_CS"/>
</dbReference>
<dbReference type="Gene3D" id="2.170.130.10">
    <property type="entry name" value="TonB-dependent receptor, plug domain"/>
    <property type="match status" value="1"/>
</dbReference>
<evidence type="ECO:0000256" key="5">
    <source>
        <dbReference type="PROSITE-ProRule" id="PRU01360"/>
    </source>
</evidence>
<keyword evidence="1 5" id="KW-0813">Transport</keyword>
<dbReference type="Pfam" id="PF13715">
    <property type="entry name" value="CarbopepD_reg_2"/>
    <property type="match status" value="1"/>
</dbReference>
<keyword evidence="3 5" id="KW-0472">Membrane</keyword>
<dbReference type="GO" id="GO:0009279">
    <property type="term" value="C:cell outer membrane"/>
    <property type="evidence" value="ECO:0007669"/>
    <property type="project" value="UniProtKB-SubCell"/>
</dbReference>
<dbReference type="Gene3D" id="3.55.50.30">
    <property type="match status" value="1"/>
</dbReference>
<dbReference type="PANTHER" id="PTHR30069:SF29">
    <property type="entry name" value="HEMOGLOBIN AND HEMOGLOBIN-HAPTOGLOBIN-BINDING PROTEIN 1-RELATED"/>
    <property type="match status" value="1"/>
</dbReference>
<reference evidence="8" key="1">
    <citation type="submission" date="2013-11" db="EMBL/GenBank/DDBJ databases">
        <title>Draft genome sequence from a member of Zhouia, isolated tidal flat.</title>
        <authorList>
            <person name="Jin H."/>
            <person name="Jeon C.O."/>
        </authorList>
    </citation>
    <scope>NUCLEOTIDE SEQUENCE [LARGE SCALE GENOMIC DNA]</scope>
    <source>
        <strain evidence="8">AD3</strain>
    </source>
</reference>
<dbReference type="Gene3D" id="2.60.40.1120">
    <property type="entry name" value="Carboxypeptidase-like, regulatory domain"/>
    <property type="match status" value="1"/>
</dbReference>
<keyword evidence="8" id="KW-1185">Reference proteome</keyword>
<reference evidence="7 8" key="2">
    <citation type="journal article" date="2016" name="Genome Announc.">
        <title>Draft Genome Sequence of Zhouia amylolytica AD3, Isolated from Tidal Flat Sediment.</title>
        <authorList>
            <person name="Jia B."/>
            <person name="Jin H.M."/>
            <person name="Lee H.J."/>
            <person name="Jeon C.O."/>
        </authorList>
    </citation>
    <scope>NUCLEOTIDE SEQUENCE [LARGE SCALE GENOMIC DNA]</scope>
    <source>
        <strain evidence="7 8">AD3</strain>
    </source>
</reference>
<feature type="domain" description="Secretin/TonB short N-terminal" evidence="6">
    <location>
        <begin position="36"/>
        <end position="87"/>
    </location>
</feature>
<dbReference type="GO" id="GO:0015344">
    <property type="term" value="F:siderophore uptake transmembrane transporter activity"/>
    <property type="evidence" value="ECO:0007669"/>
    <property type="project" value="TreeGrafter"/>
</dbReference>
<dbReference type="RefSeq" id="WP_051413536.1">
    <property type="nucleotide sequence ID" value="NZ_AYXY01000023.1"/>
</dbReference>
<proteinExistence type="inferred from homology"/>
<sequence length="1154" mass="127889">MARIFALDGYAQNISLDFTNSELESIFSDIENKSDFNFIYSNNLVDVSKKTSIKVVNEELADVLEKLFAKTNIKYRIIEKHIVLYPENSESKNNEFNSSIESSINLAEMLDRIDPERITQMITGSMQNQVTGRVVDASGIPLAGVSIIVKGTTNGTSTDFDGNYTLNVAGTNPILVFSYVGFKSVERPVNNQNVINISMVEDAAQLDEVVVVGYGTQKKINVTGSVASIKAEDVVKTPTSNVKGLIIGQVPGVITNQTPGLPGQDNVDLSIRGFGNPLVIVDGVESFLDRIDPNDIESISILKDASAAIYGVRGGDGVILVTTKRGKAGKTQVNYHGYTGVQKAVKFPEPASAAAYIQAKRNGIFNVQYDPQDPNAAINYGDFTEERLEQYQSGELTSYNWVDALLKNGGAQLASHNISASGGSEKVRFYTSLGTLNQDGIFKGDYSYKKLTITNNLDAKLTEDLSLILNSSYIDETRDYAAFGVGTIWNDLRTSQPFYPTALPDPDKVPYSGFTERSPIARTQKRFGGYNFTTLETLAAALELKYEIPFVEGLTIGAKANVRNRRIYFENLEKTYGVYRYDQDTDEYSLVSTVNQNPSFSKGFTNSGSDPSVRLLSRFYADYNNNLGDHNFGALAFIEQEDNEINTLSATRRNLLSDDVPTITAGDDGLTTTGGNGQPVEYSRISIAGRFNYSFKEKYLLEATLRADASSKVSPNVRWGYFPSISLGWNIAKENFMKSSPFNELKLRLSYSETGKDDNIGNTTFDYLTGYNELNTVYYLDGNPVTNIVTAGLVNPYLTWVNVSLYNAGLDFSLDGGKYYGNFDVFYRVREGLVGPAIEDVPSTFGADLPLVNINSRNDHGFEILAGYKGSIGDFKIDLSGTFSYARERYQDIQENIDASDPNQVRIDQLSGRYVNRTFGYISDGLFNTQQEVDEYLGAHTIETINGSPMVGDIRYKDVSGPDGSPDGIINRFDVREIGYGENPDINFSLNTRFSYKNFSLSMLWQGASLFDVRGTGLYRAPFNNEQVPLTLHTKYSWTQDPNNPGIGNNPNAQLPAFNNDGSRVWNDTFSDFWLKDGTFLRLKTATFAYQMPKKSLEILGLNNLEFYVTGDNLFALTRLGMYEDLLDPEQAFNNSGYSLPLLRTYTFGVRLGL</sequence>
<evidence type="ECO:0000313" key="8">
    <source>
        <dbReference type="Proteomes" id="UP000018850"/>
    </source>
</evidence>
<dbReference type="InterPro" id="IPR012910">
    <property type="entry name" value="Plug_dom"/>
</dbReference>
<dbReference type="eggNOG" id="COG1629">
    <property type="taxonomic scope" value="Bacteria"/>
</dbReference>
<keyword evidence="4 5" id="KW-0998">Cell outer membrane</keyword>
<evidence type="ECO:0000256" key="1">
    <source>
        <dbReference type="ARBA" id="ARBA00022448"/>
    </source>
</evidence>
<dbReference type="EMBL" id="AYXY01000023">
    <property type="protein sequence ID" value="ETN94357.1"/>
    <property type="molecule type" value="Genomic_DNA"/>
</dbReference>
<dbReference type="InterPro" id="IPR023996">
    <property type="entry name" value="TonB-dep_OMP_SusC/RagA"/>
</dbReference>
<evidence type="ECO:0000259" key="6">
    <source>
        <dbReference type="SMART" id="SM00965"/>
    </source>
</evidence>
<organism evidence="7 8">
    <name type="scientific">Zhouia amylolytica AD3</name>
    <dbReference type="NCBI Taxonomy" id="1286632"/>
    <lineage>
        <taxon>Bacteria</taxon>
        <taxon>Pseudomonadati</taxon>
        <taxon>Bacteroidota</taxon>
        <taxon>Flavobacteriia</taxon>
        <taxon>Flavobacteriales</taxon>
        <taxon>Flavobacteriaceae</taxon>
        <taxon>Zhouia</taxon>
    </lineage>
</organism>
<comment type="similarity">
    <text evidence="5">Belongs to the TonB-dependent receptor family.</text>
</comment>
<evidence type="ECO:0000313" key="7">
    <source>
        <dbReference type="EMBL" id="ETN94357.1"/>
    </source>
</evidence>
<dbReference type="STRING" id="376730.SAMN04487906_2981"/>
<gene>
    <name evidence="7" type="ORF">P278_22990</name>
</gene>
<keyword evidence="5" id="KW-0812">Transmembrane</keyword>
<dbReference type="InterPro" id="IPR008969">
    <property type="entry name" value="CarboxyPept-like_regulatory"/>
</dbReference>